<evidence type="ECO:0000259" key="1">
    <source>
        <dbReference type="Pfam" id="PF07811"/>
    </source>
</evidence>
<dbReference type="Proteomes" id="UP000295351">
    <property type="component" value="Unassembled WGS sequence"/>
</dbReference>
<dbReference type="RefSeq" id="WP_245507776.1">
    <property type="nucleotide sequence ID" value="NZ_BAABEI010000012.1"/>
</dbReference>
<sequence>MRKVLSPPDVLKGWQTTGRGMLLRLRRFVEDRRGVGAIEFAIVAPLLMMAYVSAFEVTVAITASRKVSRASATISDLLTQSNTTNKATLDTMKNVVAKIVAPFPVNSAYTLKITGVAVAADGKATVAWSRDQAGNAPYAKNSVVTLPSDMGNMETFIVRTELSVPYSILLLAPNLDSNLNKIKLGRTSYFRLRVGKKIDCSDC</sequence>
<evidence type="ECO:0000313" key="3">
    <source>
        <dbReference type="Proteomes" id="UP000295351"/>
    </source>
</evidence>
<evidence type="ECO:0000313" key="2">
    <source>
        <dbReference type="EMBL" id="TCN41296.1"/>
    </source>
</evidence>
<dbReference type="EMBL" id="SLVX01000014">
    <property type="protein sequence ID" value="TCN41296.1"/>
    <property type="molecule type" value="Genomic_DNA"/>
</dbReference>
<comment type="caution">
    <text evidence="2">The sequence shown here is derived from an EMBL/GenBank/DDBJ whole genome shotgun (WGS) entry which is preliminary data.</text>
</comment>
<name>A0A4R2CKI8_SHIGR</name>
<accession>A0A4R2CKI8</accession>
<organism evidence="2 3">
    <name type="scientific">Shinella granuli</name>
    <dbReference type="NCBI Taxonomy" id="323621"/>
    <lineage>
        <taxon>Bacteria</taxon>
        <taxon>Pseudomonadati</taxon>
        <taxon>Pseudomonadota</taxon>
        <taxon>Alphaproteobacteria</taxon>
        <taxon>Hyphomicrobiales</taxon>
        <taxon>Rhizobiaceae</taxon>
        <taxon>Shinella</taxon>
    </lineage>
</organism>
<proteinExistence type="predicted"/>
<gene>
    <name evidence="2" type="ORF">EV665_11463</name>
</gene>
<protein>
    <submittedName>
        <fullName evidence="2">Flp pilus assembly protein TadG</fullName>
    </submittedName>
</protein>
<keyword evidence="3" id="KW-1185">Reference proteome</keyword>
<dbReference type="InterPro" id="IPR012495">
    <property type="entry name" value="TadE-like_dom"/>
</dbReference>
<dbReference type="Pfam" id="PF07811">
    <property type="entry name" value="TadE"/>
    <property type="match status" value="1"/>
</dbReference>
<feature type="domain" description="TadE-like" evidence="1">
    <location>
        <begin position="34"/>
        <end position="72"/>
    </location>
</feature>
<dbReference type="AlphaFoldDB" id="A0A4R2CKI8"/>
<reference evidence="2 3" key="1">
    <citation type="submission" date="2019-03" db="EMBL/GenBank/DDBJ databases">
        <title>Genomic Encyclopedia of Type Strains, Phase IV (KMG-IV): sequencing the most valuable type-strain genomes for metagenomic binning, comparative biology and taxonomic classification.</title>
        <authorList>
            <person name="Goeker M."/>
        </authorList>
    </citation>
    <scope>NUCLEOTIDE SEQUENCE [LARGE SCALE GENOMIC DNA]</scope>
    <source>
        <strain evidence="2 3">DSM 18401</strain>
    </source>
</reference>